<keyword evidence="2" id="KW-1185">Reference proteome</keyword>
<dbReference type="RefSeq" id="WP_110186390.1">
    <property type="nucleotide sequence ID" value="NZ_CP177354.1"/>
</dbReference>
<evidence type="ECO:0000313" key="2">
    <source>
        <dbReference type="Proteomes" id="UP000248090"/>
    </source>
</evidence>
<name>A0ABX5M1S6_9GAMM</name>
<sequence>MPAMQETREGIARWLAASDQQLRLDIDRFSCVLSKQHGGVGCAFEFGMSLHDAGFNPRLLLQLASAGLGRFVGALALNPDDGQCVLVKWVACNGESAQQDSTDVLSVVEQLANQAEVWHDMLLSYQSRHRSGRNQSVVPRSPSVLPLSLSQQLRGFR</sequence>
<reference evidence="1 2" key="1">
    <citation type="submission" date="2015-03" db="EMBL/GenBank/DDBJ databases">
        <authorList>
            <person name="Krishnan R."/>
            <person name="Midha S."/>
            <person name="Patil P.B."/>
            <person name="Rameshkumar N."/>
        </authorList>
    </citation>
    <scope>NUCLEOTIDE SEQUENCE [LARGE SCALE GENOMIC DNA]</scope>
    <source>
        <strain evidence="1 2">L1E11</strain>
    </source>
</reference>
<dbReference type="EMBL" id="LAPT01000021">
    <property type="protein sequence ID" value="PXF32324.1"/>
    <property type="molecule type" value="Genomic_DNA"/>
</dbReference>
<comment type="caution">
    <text evidence="1">The sequence shown here is derived from an EMBL/GenBank/DDBJ whole genome shotgun (WGS) entry which is preliminary data.</text>
</comment>
<evidence type="ECO:0008006" key="3">
    <source>
        <dbReference type="Google" id="ProtNLM"/>
    </source>
</evidence>
<accession>A0ABX5M1S6</accession>
<proteinExistence type="predicted"/>
<protein>
    <recommendedName>
        <fullName evidence="3">Type III secretion protein</fullName>
    </recommendedName>
</protein>
<evidence type="ECO:0000313" key="1">
    <source>
        <dbReference type="EMBL" id="PXF32324.1"/>
    </source>
</evidence>
<organism evidence="1 2">
    <name type="scientific">Pokkaliibacter plantistimulans</name>
    <dbReference type="NCBI Taxonomy" id="1635171"/>
    <lineage>
        <taxon>Bacteria</taxon>
        <taxon>Pseudomonadati</taxon>
        <taxon>Pseudomonadota</taxon>
        <taxon>Gammaproteobacteria</taxon>
        <taxon>Oceanospirillales</taxon>
        <taxon>Balneatrichaceae</taxon>
        <taxon>Pokkaliibacter</taxon>
    </lineage>
</organism>
<gene>
    <name evidence="1" type="ORF">WH50_05305</name>
</gene>
<dbReference type="Proteomes" id="UP000248090">
    <property type="component" value="Unassembled WGS sequence"/>
</dbReference>